<keyword evidence="2" id="KW-1133">Transmembrane helix</keyword>
<evidence type="ECO:0000256" key="1">
    <source>
        <dbReference type="SAM" id="MobiDB-lite"/>
    </source>
</evidence>
<dbReference type="InterPro" id="IPR045684">
    <property type="entry name" value="DUF6191"/>
</dbReference>
<comment type="caution">
    <text evidence="3">The sequence shown here is derived from an EMBL/GenBank/DDBJ whole genome shotgun (WGS) entry which is preliminary data.</text>
</comment>
<reference evidence="4" key="1">
    <citation type="journal article" date="2019" name="Int. J. Syst. Evol. Microbiol.">
        <title>The Global Catalogue of Microorganisms (GCM) 10K type strain sequencing project: providing services to taxonomists for standard genome sequencing and annotation.</title>
        <authorList>
            <consortium name="The Broad Institute Genomics Platform"/>
            <consortium name="The Broad Institute Genome Sequencing Center for Infectious Disease"/>
            <person name="Wu L."/>
            <person name="Ma J."/>
        </authorList>
    </citation>
    <scope>NUCLEOTIDE SEQUENCE [LARGE SCALE GENOMIC DNA]</scope>
    <source>
        <strain evidence="4">JCM 18298</strain>
    </source>
</reference>
<protein>
    <submittedName>
        <fullName evidence="3">DUF6191 domain-containing protein</fullName>
    </submittedName>
</protein>
<name>A0ABP9JXS4_9NOCA</name>
<keyword evidence="2" id="KW-0472">Membrane</keyword>
<dbReference type="EMBL" id="BAABJM010000001">
    <property type="protein sequence ID" value="GAA5045443.1"/>
    <property type="molecule type" value="Genomic_DNA"/>
</dbReference>
<evidence type="ECO:0000313" key="3">
    <source>
        <dbReference type="EMBL" id="GAA5045443.1"/>
    </source>
</evidence>
<evidence type="ECO:0000256" key="2">
    <source>
        <dbReference type="SAM" id="Phobius"/>
    </source>
</evidence>
<gene>
    <name evidence="3" type="ORF">GCM10023318_09810</name>
</gene>
<feature type="transmembrane region" description="Helical" evidence="2">
    <location>
        <begin position="6"/>
        <end position="26"/>
    </location>
</feature>
<dbReference type="Proteomes" id="UP001500603">
    <property type="component" value="Unassembled WGS sequence"/>
</dbReference>
<proteinExistence type="predicted"/>
<accession>A0ABP9JXS4</accession>
<sequence length="115" mass="12933">MTAFFGWMIPGWVILLLVVAVFELTVNKRRKQRKTPVSGTFTDEFTALFYSTKRMELDHRASVAMLRDEQAEGAPPFGVDFTSGTVTLSSKPTTPQQLSEPNPPENKKPLTCRNK</sequence>
<keyword evidence="4" id="KW-1185">Reference proteome</keyword>
<evidence type="ECO:0000313" key="4">
    <source>
        <dbReference type="Proteomes" id="UP001500603"/>
    </source>
</evidence>
<keyword evidence="2" id="KW-0812">Transmembrane</keyword>
<dbReference type="Pfam" id="PF19690">
    <property type="entry name" value="DUF6191"/>
    <property type="match status" value="1"/>
</dbReference>
<organism evidence="3 4">
    <name type="scientific">Nocardia callitridis</name>
    <dbReference type="NCBI Taxonomy" id="648753"/>
    <lineage>
        <taxon>Bacteria</taxon>
        <taxon>Bacillati</taxon>
        <taxon>Actinomycetota</taxon>
        <taxon>Actinomycetes</taxon>
        <taxon>Mycobacteriales</taxon>
        <taxon>Nocardiaceae</taxon>
        <taxon>Nocardia</taxon>
    </lineage>
</organism>
<feature type="compositionally biased region" description="Polar residues" evidence="1">
    <location>
        <begin position="82"/>
        <end position="100"/>
    </location>
</feature>
<feature type="region of interest" description="Disordered" evidence="1">
    <location>
        <begin position="73"/>
        <end position="115"/>
    </location>
</feature>